<dbReference type="AlphaFoldDB" id="A0A644W2J1"/>
<accession>A0A644W2J1</accession>
<protein>
    <submittedName>
        <fullName evidence="1">Uncharacterized protein</fullName>
    </submittedName>
</protein>
<evidence type="ECO:0000313" key="1">
    <source>
        <dbReference type="EMBL" id="MPL97746.1"/>
    </source>
</evidence>
<sequence length="52" mass="6146">MELNKGYTIMEIKGNMRILRDKYNLSHYKRKPRLVKNNRPALLALDSQVITT</sequence>
<name>A0A644W2J1_9ZZZZ</name>
<proteinExistence type="predicted"/>
<dbReference type="EMBL" id="VSSQ01000572">
    <property type="protein sequence ID" value="MPL97746.1"/>
    <property type="molecule type" value="Genomic_DNA"/>
</dbReference>
<organism evidence="1">
    <name type="scientific">bioreactor metagenome</name>
    <dbReference type="NCBI Taxonomy" id="1076179"/>
    <lineage>
        <taxon>unclassified sequences</taxon>
        <taxon>metagenomes</taxon>
        <taxon>ecological metagenomes</taxon>
    </lineage>
</organism>
<reference evidence="1" key="1">
    <citation type="submission" date="2019-08" db="EMBL/GenBank/DDBJ databases">
        <authorList>
            <person name="Kucharzyk K."/>
            <person name="Murdoch R.W."/>
            <person name="Higgins S."/>
            <person name="Loffler F."/>
        </authorList>
    </citation>
    <scope>NUCLEOTIDE SEQUENCE</scope>
</reference>
<gene>
    <name evidence="1" type="ORF">SDC9_43941</name>
</gene>
<comment type="caution">
    <text evidence="1">The sequence shown here is derived from an EMBL/GenBank/DDBJ whole genome shotgun (WGS) entry which is preliminary data.</text>
</comment>